<dbReference type="Proteomes" id="UP001732700">
    <property type="component" value="Chromosome 7D"/>
</dbReference>
<reference evidence="1" key="1">
    <citation type="submission" date="2021-05" db="EMBL/GenBank/DDBJ databases">
        <authorList>
            <person name="Scholz U."/>
            <person name="Mascher M."/>
            <person name="Fiebig A."/>
        </authorList>
    </citation>
    <scope>NUCLEOTIDE SEQUENCE [LARGE SCALE GENOMIC DNA]</scope>
</reference>
<dbReference type="EnsemblPlants" id="AVESA.00010b.r2.7DG1363010.1">
    <property type="protein sequence ID" value="AVESA.00010b.r2.7DG1363010.1.CDS.1"/>
    <property type="gene ID" value="AVESA.00010b.r2.7DG1363010"/>
</dbReference>
<sequence>MEEERDVEVRTRPRPPLPAPQQRAVNEFWMRRQEEIETTVDFREHMLPMARLRKVIRATEEEEDGMMISADTPAFLSKLCEIFVQELAMRAWACAESHNRRIILDSDIAEAVESTEYYDFLIPVLLQHMHEVAQGRRATPATARLVTRKRHRPDPEPRRRRPARVLPVTPAAPPAPPSSVRYVPFPFPCVLREGATPSVDERMLPAPPMNYATRGRVFFRNGNSSGNTFAGESPAGGMVRSPAALAGPAGELQPNAPPAAYYFCPYPVTNDSDESFAVGNTDPSRNIGIPGGNADGNGDDVVGNGISDGGQQLEKQSENADGHGERVVAVQQSSDVHAVQDAVAGVLGEAGNESPMYMLLEEVLVDEDLLFPDADLFPPLGAPPDFEDFIVDQHVLDDVFADPSSSSSNSSN</sequence>
<proteinExistence type="predicted"/>
<reference evidence="1" key="2">
    <citation type="submission" date="2025-09" db="UniProtKB">
        <authorList>
            <consortium name="EnsemblPlants"/>
        </authorList>
    </citation>
    <scope>IDENTIFICATION</scope>
</reference>
<evidence type="ECO:0000313" key="1">
    <source>
        <dbReference type="EnsemblPlants" id="AVESA.00010b.r2.7DG1363010.1.CDS.1"/>
    </source>
</evidence>
<organism evidence="1 2">
    <name type="scientific">Avena sativa</name>
    <name type="common">Oat</name>
    <dbReference type="NCBI Taxonomy" id="4498"/>
    <lineage>
        <taxon>Eukaryota</taxon>
        <taxon>Viridiplantae</taxon>
        <taxon>Streptophyta</taxon>
        <taxon>Embryophyta</taxon>
        <taxon>Tracheophyta</taxon>
        <taxon>Spermatophyta</taxon>
        <taxon>Magnoliopsida</taxon>
        <taxon>Liliopsida</taxon>
        <taxon>Poales</taxon>
        <taxon>Poaceae</taxon>
        <taxon>BOP clade</taxon>
        <taxon>Pooideae</taxon>
        <taxon>Poodae</taxon>
        <taxon>Poeae</taxon>
        <taxon>Poeae Chloroplast Group 1 (Aveneae type)</taxon>
        <taxon>Aveninae</taxon>
        <taxon>Avena</taxon>
    </lineage>
</organism>
<evidence type="ECO:0000313" key="2">
    <source>
        <dbReference type="Proteomes" id="UP001732700"/>
    </source>
</evidence>
<name>A0ACD6AII8_AVESA</name>
<accession>A0ACD6AII8</accession>
<protein>
    <submittedName>
        <fullName evidence="1">Uncharacterized protein</fullName>
    </submittedName>
</protein>
<keyword evidence="2" id="KW-1185">Reference proteome</keyword>